<sequence length="626" mass="70409">MSIIFGVRKSEEDLVTEQDLLHLGHTTDRYALDGTSVHSRGRVGMGFQPYHTHERSRLECGPSSDNDTGNMLGFDGRLDNHKELCSLLNIAVPQASDSVIVLAAFARWGESCFARLTGDWALALWCHNDRALYLARDHAGSRTLYYEITKDTLLWTSHLETFFADTPSRTLDETYAAGYLACLPTGNLTPYRGIRSVPPAHYLRFRDDNLLCQPHWTWMVREQISYRSDVEYDEHFLSLFKQSIKRRTIPGAPVIAQLSGGVDSTAIVCVSDAIRREQGVCPEDLLDTISFYDDSEPTWDEKPYFMLVERQRGKVGHHVPASFLKHTYKPHEGTSGIYRLPGQDSYTIEAERDLYQLTEANGYRVVLSGIGGDEVLGGVPNALPELSDLLMCGDLRALCQRSFAWSLPTRKPLIRLIAETIAFTYETYRGDRMAETTAPPWLNPSQLTSLLNQGTNISDTRSLGLRPSAICNGATWWTILDTLPHLSFTLLPSCEYRYPYLDKDLVDFLFRIPRTQIIQPGRRRLLMRRALKGIVPSEVLERPRKAYLLRGPLSSLQHAEAPIRNLFRAPRIAGLGLVNLPNLNLALETLLKGADTCNFRSLTRAIALELWLRSIDNASGPIIAAA</sequence>
<comment type="catalytic activity">
    <reaction evidence="6">
        <text>L-aspartate + L-glutamine + ATP + H2O = L-asparagine + L-glutamate + AMP + diphosphate + H(+)</text>
        <dbReference type="Rhea" id="RHEA:12228"/>
        <dbReference type="ChEBI" id="CHEBI:15377"/>
        <dbReference type="ChEBI" id="CHEBI:15378"/>
        <dbReference type="ChEBI" id="CHEBI:29985"/>
        <dbReference type="ChEBI" id="CHEBI:29991"/>
        <dbReference type="ChEBI" id="CHEBI:30616"/>
        <dbReference type="ChEBI" id="CHEBI:33019"/>
        <dbReference type="ChEBI" id="CHEBI:58048"/>
        <dbReference type="ChEBI" id="CHEBI:58359"/>
        <dbReference type="ChEBI" id="CHEBI:456215"/>
        <dbReference type="EC" id="6.3.5.4"/>
    </reaction>
</comment>
<dbReference type="Proteomes" id="UP000289437">
    <property type="component" value="Unassembled WGS sequence"/>
</dbReference>
<feature type="binding site" evidence="7">
    <location>
        <position position="97"/>
    </location>
    <ligand>
        <name>L-glutamine</name>
        <dbReference type="ChEBI" id="CHEBI:58359"/>
    </ligand>
</feature>
<reference evidence="9 10" key="1">
    <citation type="submission" date="2018-11" db="EMBL/GenBank/DDBJ databases">
        <authorList>
            <person name="Mardanov A.V."/>
            <person name="Ravin N.V."/>
            <person name="Dedysh S.N."/>
        </authorList>
    </citation>
    <scope>NUCLEOTIDE SEQUENCE [LARGE SCALE GENOMIC DNA]</scope>
    <source>
        <strain evidence="9 10">AF10</strain>
    </source>
</reference>
<dbReference type="EMBL" id="RDSM01000007">
    <property type="protein sequence ID" value="RXH53879.1"/>
    <property type="molecule type" value="Genomic_DNA"/>
</dbReference>
<evidence type="ECO:0000256" key="1">
    <source>
        <dbReference type="ARBA" id="ARBA00005187"/>
    </source>
</evidence>
<reference evidence="10" key="2">
    <citation type="submission" date="2019-02" db="EMBL/GenBank/DDBJ databases">
        <title>Granulicella sibirica sp. nov., a psychrotolerant acidobacterium isolated from an organic soil layer in forested tundra, West Siberia.</title>
        <authorList>
            <person name="Oshkin I.Y."/>
            <person name="Kulichevskaya I.S."/>
            <person name="Rijpstra W.I.C."/>
            <person name="Sinninghe Damste J.S."/>
            <person name="Rakitin A.L."/>
            <person name="Ravin N.V."/>
            <person name="Dedysh S.N."/>
        </authorList>
    </citation>
    <scope>NUCLEOTIDE SEQUENCE [LARGE SCALE GENOMIC DNA]</scope>
    <source>
        <strain evidence="10">AF10</strain>
    </source>
</reference>
<gene>
    <name evidence="9" type="ORF">GRAN_5217</name>
</gene>
<feature type="domain" description="Glutamine amidotransferase type-2" evidence="8">
    <location>
        <begin position="2"/>
        <end position="208"/>
    </location>
</feature>
<evidence type="ECO:0000256" key="5">
    <source>
        <dbReference type="ARBA" id="ARBA00022840"/>
    </source>
</evidence>
<organism evidence="9 10">
    <name type="scientific">Granulicella sibirica</name>
    <dbReference type="NCBI Taxonomy" id="2479048"/>
    <lineage>
        <taxon>Bacteria</taxon>
        <taxon>Pseudomonadati</taxon>
        <taxon>Acidobacteriota</taxon>
        <taxon>Terriglobia</taxon>
        <taxon>Terriglobales</taxon>
        <taxon>Acidobacteriaceae</taxon>
        <taxon>Granulicella</taxon>
    </lineage>
</organism>
<dbReference type="Pfam" id="PF13537">
    <property type="entry name" value="GATase_7"/>
    <property type="match status" value="1"/>
</dbReference>
<evidence type="ECO:0000256" key="4">
    <source>
        <dbReference type="ARBA" id="ARBA00022741"/>
    </source>
</evidence>
<evidence type="ECO:0000313" key="9">
    <source>
        <dbReference type="EMBL" id="RXH53879.1"/>
    </source>
</evidence>
<dbReference type="OrthoDB" id="9763290at2"/>
<comment type="pathway">
    <text evidence="1">Amino-acid biosynthesis; L-asparagine biosynthesis; L-asparagine from L-aspartate (L-Gln route): step 1/1.</text>
</comment>
<dbReference type="InterPro" id="IPR029055">
    <property type="entry name" value="Ntn_hydrolases_N"/>
</dbReference>
<accession>A0A4Q0SWR8</accession>
<dbReference type="Gene3D" id="3.40.50.620">
    <property type="entry name" value="HUPs"/>
    <property type="match status" value="2"/>
</dbReference>
<dbReference type="GO" id="GO:0005524">
    <property type="term" value="F:ATP binding"/>
    <property type="evidence" value="ECO:0007669"/>
    <property type="project" value="UniProtKB-KW"/>
</dbReference>
<dbReference type="Pfam" id="PF00733">
    <property type="entry name" value="Asn_synthase"/>
    <property type="match status" value="1"/>
</dbReference>
<dbReference type="EC" id="6.3.5.4" evidence="3"/>
<keyword evidence="4 7" id="KW-0547">Nucleotide-binding</keyword>
<evidence type="ECO:0000256" key="3">
    <source>
        <dbReference type="ARBA" id="ARBA00012737"/>
    </source>
</evidence>
<proteinExistence type="inferred from homology"/>
<dbReference type="PIRSF" id="PIRSF001589">
    <property type="entry name" value="Asn_synthetase_glu-h"/>
    <property type="match status" value="1"/>
</dbReference>
<evidence type="ECO:0000313" key="10">
    <source>
        <dbReference type="Proteomes" id="UP000289437"/>
    </source>
</evidence>
<dbReference type="PROSITE" id="PS51278">
    <property type="entry name" value="GATASE_TYPE_2"/>
    <property type="match status" value="1"/>
</dbReference>
<dbReference type="InterPro" id="IPR017932">
    <property type="entry name" value="GATase_2_dom"/>
</dbReference>
<dbReference type="PANTHER" id="PTHR43284">
    <property type="entry name" value="ASPARAGINE SYNTHETASE (GLUTAMINE-HYDROLYZING)"/>
    <property type="match status" value="1"/>
</dbReference>
<comment type="similarity">
    <text evidence="2">Belongs to the asparagine synthetase family.</text>
</comment>
<keyword evidence="10" id="KW-1185">Reference proteome</keyword>
<dbReference type="RefSeq" id="WP_128915760.1">
    <property type="nucleotide sequence ID" value="NZ_RDSM01000007.1"/>
</dbReference>
<dbReference type="GO" id="GO:0004066">
    <property type="term" value="F:asparagine synthase (glutamine-hydrolyzing) activity"/>
    <property type="evidence" value="ECO:0007669"/>
    <property type="project" value="UniProtKB-EC"/>
</dbReference>
<comment type="caution">
    <text evidence="9">The sequence shown here is derived from an EMBL/GenBank/DDBJ whole genome shotgun (WGS) entry which is preliminary data.</text>
</comment>
<feature type="binding site" evidence="7">
    <location>
        <begin position="368"/>
        <end position="369"/>
    </location>
    <ligand>
        <name>ATP</name>
        <dbReference type="ChEBI" id="CHEBI:30616"/>
    </ligand>
</feature>
<dbReference type="GO" id="GO:0006529">
    <property type="term" value="P:asparagine biosynthetic process"/>
    <property type="evidence" value="ECO:0007669"/>
    <property type="project" value="InterPro"/>
</dbReference>
<dbReference type="SUPFAM" id="SSF52402">
    <property type="entry name" value="Adenine nucleotide alpha hydrolases-like"/>
    <property type="match status" value="1"/>
</dbReference>
<name>A0A4Q0SWR8_9BACT</name>
<evidence type="ECO:0000256" key="7">
    <source>
        <dbReference type="PIRSR" id="PIRSR001589-2"/>
    </source>
</evidence>
<dbReference type="Gene3D" id="3.60.20.10">
    <property type="entry name" value="Glutamine Phosphoribosylpyrophosphate, subunit 1, domain 1"/>
    <property type="match status" value="1"/>
</dbReference>
<dbReference type="GO" id="GO:0005829">
    <property type="term" value="C:cytosol"/>
    <property type="evidence" value="ECO:0007669"/>
    <property type="project" value="TreeGrafter"/>
</dbReference>
<dbReference type="InterPro" id="IPR006426">
    <property type="entry name" value="Asn_synth_AEB"/>
</dbReference>
<evidence type="ECO:0000256" key="2">
    <source>
        <dbReference type="ARBA" id="ARBA00005752"/>
    </source>
</evidence>
<dbReference type="AlphaFoldDB" id="A0A4Q0SWR8"/>
<dbReference type="InterPro" id="IPR001962">
    <property type="entry name" value="Asn_synthase"/>
</dbReference>
<protein>
    <recommendedName>
        <fullName evidence="3">asparagine synthase (glutamine-hydrolyzing)</fullName>
        <ecNumber evidence="3">6.3.5.4</ecNumber>
    </recommendedName>
</protein>
<dbReference type="InterPro" id="IPR014729">
    <property type="entry name" value="Rossmann-like_a/b/a_fold"/>
</dbReference>
<dbReference type="InterPro" id="IPR051786">
    <property type="entry name" value="ASN_synthetase/amidase"/>
</dbReference>
<dbReference type="SUPFAM" id="SSF56235">
    <property type="entry name" value="N-terminal nucleophile aminohydrolases (Ntn hydrolases)"/>
    <property type="match status" value="1"/>
</dbReference>
<keyword evidence="5 7" id="KW-0067">ATP-binding</keyword>
<evidence type="ECO:0000256" key="6">
    <source>
        <dbReference type="ARBA" id="ARBA00048741"/>
    </source>
</evidence>
<evidence type="ECO:0000259" key="8">
    <source>
        <dbReference type="PROSITE" id="PS51278"/>
    </source>
</evidence>
<dbReference type="PANTHER" id="PTHR43284:SF1">
    <property type="entry name" value="ASPARAGINE SYNTHETASE"/>
    <property type="match status" value="1"/>
</dbReference>